<dbReference type="InterPro" id="IPR020904">
    <property type="entry name" value="Sc_DH/Rdtase_CS"/>
</dbReference>
<reference evidence="4" key="1">
    <citation type="journal article" date="2020" name="Stud. Mycol.">
        <title>101 Dothideomycetes genomes: a test case for predicting lifestyles and emergence of pathogens.</title>
        <authorList>
            <person name="Haridas S."/>
            <person name="Albert R."/>
            <person name="Binder M."/>
            <person name="Bloem J."/>
            <person name="Labutti K."/>
            <person name="Salamov A."/>
            <person name="Andreopoulos B."/>
            <person name="Baker S."/>
            <person name="Barry K."/>
            <person name="Bills G."/>
            <person name="Bluhm B."/>
            <person name="Cannon C."/>
            <person name="Castanera R."/>
            <person name="Culley D."/>
            <person name="Daum C."/>
            <person name="Ezra D."/>
            <person name="Gonzalez J."/>
            <person name="Henrissat B."/>
            <person name="Kuo A."/>
            <person name="Liang C."/>
            <person name="Lipzen A."/>
            <person name="Lutzoni F."/>
            <person name="Magnuson J."/>
            <person name="Mondo S."/>
            <person name="Nolan M."/>
            <person name="Ohm R."/>
            <person name="Pangilinan J."/>
            <person name="Park H.-J."/>
            <person name="Ramirez L."/>
            <person name="Alfaro M."/>
            <person name="Sun H."/>
            <person name="Tritt A."/>
            <person name="Yoshinaga Y."/>
            <person name="Zwiers L.-H."/>
            <person name="Turgeon B."/>
            <person name="Goodwin S."/>
            <person name="Spatafora J."/>
            <person name="Crous P."/>
            <person name="Grigoriev I."/>
        </authorList>
    </citation>
    <scope>NUCLEOTIDE SEQUENCE</scope>
    <source>
        <strain evidence="4">CBS 121167</strain>
    </source>
</reference>
<keyword evidence="3" id="KW-0560">Oxidoreductase</keyword>
<evidence type="ECO:0000313" key="4">
    <source>
        <dbReference type="EMBL" id="KAF2144341.1"/>
    </source>
</evidence>
<evidence type="ECO:0000256" key="2">
    <source>
        <dbReference type="ARBA" id="ARBA00022857"/>
    </source>
</evidence>
<evidence type="ECO:0000256" key="3">
    <source>
        <dbReference type="ARBA" id="ARBA00023002"/>
    </source>
</evidence>
<dbReference type="CDD" id="cd05233">
    <property type="entry name" value="SDR_c"/>
    <property type="match status" value="1"/>
</dbReference>
<dbReference type="PANTHER" id="PTHR43008:SF4">
    <property type="entry name" value="CHAIN DEHYDROGENASE, PUTATIVE (AFU_ORTHOLOGUE AFUA_4G08710)-RELATED"/>
    <property type="match status" value="1"/>
</dbReference>
<dbReference type="Proteomes" id="UP000799438">
    <property type="component" value="Unassembled WGS sequence"/>
</dbReference>
<dbReference type="InterPro" id="IPR036291">
    <property type="entry name" value="NAD(P)-bd_dom_sf"/>
</dbReference>
<dbReference type="InterPro" id="IPR002347">
    <property type="entry name" value="SDR_fam"/>
</dbReference>
<dbReference type="Pfam" id="PF00106">
    <property type="entry name" value="adh_short"/>
    <property type="match status" value="1"/>
</dbReference>
<dbReference type="Gene3D" id="3.40.50.720">
    <property type="entry name" value="NAD(P)-binding Rossmann-like Domain"/>
    <property type="match status" value="1"/>
</dbReference>
<dbReference type="EMBL" id="ML995480">
    <property type="protein sequence ID" value="KAF2144341.1"/>
    <property type="molecule type" value="Genomic_DNA"/>
</dbReference>
<accession>A0A6A6BP65</accession>
<name>A0A6A6BP65_9PEZI</name>
<dbReference type="SUPFAM" id="SSF51735">
    <property type="entry name" value="NAD(P)-binding Rossmann-fold domains"/>
    <property type="match status" value="1"/>
</dbReference>
<keyword evidence="2" id="KW-0521">NADP</keyword>
<dbReference type="PROSITE" id="PS00061">
    <property type="entry name" value="ADH_SHORT"/>
    <property type="match status" value="1"/>
</dbReference>
<dbReference type="PANTHER" id="PTHR43008">
    <property type="entry name" value="BENZIL REDUCTASE"/>
    <property type="match status" value="1"/>
</dbReference>
<dbReference type="AlphaFoldDB" id="A0A6A6BP65"/>
<evidence type="ECO:0000256" key="1">
    <source>
        <dbReference type="ARBA" id="ARBA00006484"/>
    </source>
</evidence>
<dbReference type="GO" id="GO:0050664">
    <property type="term" value="F:oxidoreductase activity, acting on NAD(P)H, oxygen as acceptor"/>
    <property type="evidence" value="ECO:0007669"/>
    <property type="project" value="TreeGrafter"/>
</dbReference>
<protein>
    <submittedName>
        <fullName evidence="4">Uncharacterized protein</fullName>
    </submittedName>
</protein>
<evidence type="ECO:0000313" key="5">
    <source>
        <dbReference type="Proteomes" id="UP000799438"/>
    </source>
</evidence>
<dbReference type="GeneID" id="54297632"/>
<dbReference type="PRINTS" id="PR00081">
    <property type="entry name" value="GDHRDH"/>
</dbReference>
<proteinExistence type="inferred from homology"/>
<gene>
    <name evidence="4" type="ORF">K452DRAFT_285577</name>
</gene>
<sequence>MPTAWETDYTETFHHHSYPAISPTRPELSAAGKTVFISGGGRGLGTGIVDAFAQAGAKILIILGRNAATLQAVAERTEAAHPAIKVHTIAGDVSREADLARAFAEVKKIAPSGIDVFVANAGVLPTITPIRPAVDANSEDTKSDDAYITEWWRGWEVNVKGVFLQARHFLATAAPNAVFLNISAGAGHINPVFPGFSAYASSKLGAARVVETLQAENPGFRFNNIQPGVVETEMLEASDILTYGLPVDDLNLPGHFLVWLASPEAEFLKGKYVWANWDVDELKARKDEISAPNRLVSGLVGWA</sequence>
<dbReference type="GO" id="GO:0016616">
    <property type="term" value="F:oxidoreductase activity, acting on the CH-OH group of donors, NAD or NADP as acceptor"/>
    <property type="evidence" value="ECO:0007669"/>
    <property type="project" value="UniProtKB-ARBA"/>
</dbReference>
<organism evidence="4 5">
    <name type="scientific">Aplosporella prunicola CBS 121167</name>
    <dbReference type="NCBI Taxonomy" id="1176127"/>
    <lineage>
        <taxon>Eukaryota</taxon>
        <taxon>Fungi</taxon>
        <taxon>Dikarya</taxon>
        <taxon>Ascomycota</taxon>
        <taxon>Pezizomycotina</taxon>
        <taxon>Dothideomycetes</taxon>
        <taxon>Dothideomycetes incertae sedis</taxon>
        <taxon>Botryosphaeriales</taxon>
        <taxon>Aplosporellaceae</taxon>
        <taxon>Aplosporella</taxon>
    </lineage>
</organism>
<dbReference type="RefSeq" id="XP_033400053.1">
    <property type="nucleotide sequence ID" value="XM_033540136.1"/>
</dbReference>
<keyword evidence="5" id="KW-1185">Reference proteome</keyword>
<comment type="similarity">
    <text evidence="1">Belongs to the short-chain dehydrogenases/reductases (SDR) family.</text>
</comment>
<dbReference type="OrthoDB" id="1933717at2759"/>